<proteinExistence type="predicted"/>
<feature type="transmembrane region" description="Helical" evidence="1">
    <location>
        <begin position="518"/>
        <end position="541"/>
    </location>
</feature>
<feature type="chain" id="PRO_5011983273" evidence="2">
    <location>
        <begin position="18"/>
        <end position="543"/>
    </location>
</feature>
<comment type="caution">
    <text evidence="3">The sequence shown here is derived from an EMBL/GenBank/DDBJ whole genome shotgun (WGS) entry which is preliminary data.</text>
</comment>
<keyword evidence="1" id="KW-1133">Transmembrane helix</keyword>
<dbReference type="AlphaFoldDB" id="A0A1R2BV27"/>
<keyword evidence="4" id="KW-1185">Reference proteome</keyword>
<feature type="signal peptide" evidence="2">
    <location>
        <begin position="1"/>
        <end position="17"/>
    </location>
</feature>
<evidence type="ECO:0000256" key="2">
    <source>
        <dbReference type="SAM" id="SignalP"/>
    </source>
</evidence>
<keyword evidence="1" id="KW-0472">Membrane</keyword>
<evidence type="ECO:0000313" key="4">
    <source>
        <dbReference type="Proteomes" id="UP000187209"/>
    </source>
</evidence>
<keyword evidence="2" id="KW-0732">Signal</keyword>
<gene>
    <name evidence="3" type="ORF">SteCoe_19015</name>
</gene>
<protein>
    <submittedName>
        <fullName evidence="3">Uncharacterized protein</fullName>
    </submittedName>
</protein>
<dbReference type="SUPFAM" id="SSF63825">
    <property type="entry name" value="YWTD domain"/>
    <property type="match status" value="1"/>
</dbReference>
<dbReference type="Proteomes" id="UP000187209">
    <property type="component" value="Unassembled WGS sequence"/>
</dbReference>
<sequence>MKIILLIISSFIIQTSSFRTQNSQESMVSFEKHTNLSQISADEVTQSNSIQDPSNSLFTEDPNALLEVQKNAQQEASDIEELRVSYIDENGEIMLNSADIAKEITEWGDLLDALETEEIVVIGETKVDLSFAQEEFSVLESTLKILEESNNIIKISDGQLTYEQPIITDSESLTSQAFETLTEALSLYSEEIPIISTTDSAEEIIKADGTAPILVNPETLDVPFQDIKTDEPIVPTSPTEPIILEINVNFLLLTSYISDEQRTGKVWVMPLEDPSKTCLLLEGFQAPLATCIDTVHLYLYIVDYGANYEHGSIFQYAIDIDSTIEIAQDKYVEVYSGRPTDCKVDSYGNLYFLDSHYNSINLISFPDLFAGFKNKQLSIYKGGKSLVRVNKPSRFDFVDNEYIAFANSDVGSGTLNFAVSEVESMNQEDIILVREHNLKAWGVAYGDGKIFYSLETAEIWVFDMFTEQAEILSTGFFVAPRGICYADYRLYVADHGIGALYYIDMVSKMPVLVASIQAIESVYCLNVASFMALSFLVLIFISA</sequence>
<organism evidence="3 4">
    <name type="scientific">Stentor coeruleus</name>
    <dbReference type="NCBI Taxonomy" id="5963"/>
    <lineage>
        <taxon>Eukaryota</taxon>
        <taxon>Sar</taxon>
        <taxon>Alveolata</taxon>
        <taxon>Ciliophora</taxon>
        <taxon>Postciliodesmatophora</taxon>
        <taxon>Heterotrichea</taxon>
        <taxon>Heterotrichida</taxon>
        <taxon>Stentoridae</taxon>
        <taxon>Stentor</taxon>
    </lineage>
</organism>
<keyword evidence="1" id="KW-0812">Transmembrane</keyword>
<dbReference type="EMBL" id="MPUH01000413">
    <property type="protein sequence ID" value="OMJ80679.1"/>
    <property type="molecule type" value="Genomic_DNA"/>
</dbReference>
<evidence type="ECO:0000313" key="3">
    <source>
        <dbReference type="EMBL" id="OMJ80679.1"/>
    </source>
</evidence>
<accession>A0A1R2BV27</accession>
<name>A0A1R2BV27_9CILI</name>
<reference evidence="3 4" key="1">
    <citation type="submission" date="2016-11" db="EMBL/GenBank/DDBJ databases">
        <title>The macronuclear genome of Stentor coeruleus: a giant cell with tiny introns.</title>
        <authorList>
            <person name="Slabodnick M."/>
            <person name="Ruby J.G."/>
            <person name="Reiff S.B."/>
            <person name="Swart E.C."/>
            <person name="Gosai S."/>
            <person name="Prabakaran S."/>
            <person name="Witkowska E."/>
            <person name="Larue G.E."/>
            <person name="Fisher S."/>
            <person name="Freeman R.M."/>
            <person name="Gunawardena J."/>
            <person name="Chu W."/>
            <person name="Stover N.A."/>
            <person name="Gregory B.D."/>
            <person name="Nowacki M."/>
            <person name="Derisi J."/>
            <person name="Roy S.W."/>
            <person name="Marshall W.F."/>
            <person name="Sood P."/>
        </authorList>
    </citation>
    <scope>NUCLEOTIDE SEQUENCE [LARGE SCALE GENOMIC DNA]</scope>
    <source>
        <strain evidence="3">WM001</strain>
    </source>
</reference>
<evidence type="ECO:0000256" key="1">
    <source>
        <dbReference type="SAM" id="Phobius"/>
    </source>
</evidence>